<sequence>MTAAPMLRELANVRQVAGEPRRRWFFCHEIDLVLFEDEQGICALQLAYDKPRRERSLSWQRQGGFRHYLVDDGEPLAGANRTPLLYANGPADHGAIIDTFLALAAELPPELKDFIVHKLREGAAAAVPEAPQ</sequence>
<dbReference type="RefSeq" id="WP_014237933.1">
    <property type="nucleotide sequence ID" value="NC_016616.1"/>
</dbReference>
<name>G8QGD5_AZOOP</name>
<dbReference type="STRING" id="640081.Dsui_2917"/>
<proteinExistence type="predicted"/>
<organism evidence="1 2">
    <name type="scientific">Azospira oryzae (strain ATCC BAA-33 / DSM 13638 / PS)</name>
    <name type="common">Dechlorosoma suillum</name>
    <dbReference type="NCBI Taxonomy" id="640081"/>
    <lineage>
        <taxon>Bacteria</taxon>
        <taxon>Pseudomonadati</taxon>
        <taxon>Pseudomonadota</taxon>
        <taxon>Betaproteobacteria</taxon>
        <taxon>Rhodocyclales</taxon>
        <taxon>Rhodocyclaceae</taxon>
        <taxon>Azospira</taxon>
    </lineage>
</organism>
<gene>
    <name evidence="1" type="ordered locus">Dsui_2917</name>
</gene>
<dbReference type="eggNOG" id="ENOG50338BM">
    <property type="taxonomic scope" value="Bacteria"/>
</dbReference>
<dbReference type="HOGENOM" id="CLU_142894_0_0_4"/>
<dbReference type="Proteomes" id="UP000005633">
    <property type="component" value="Chromosome"/>
</dbReference>
<evidence type="ECO:0000313" key="1">
    <source>
        <dbReference type="EMBL" id="AEV27253.1"/>
    </source>
</evidence>
<dbReference type="AlphaFoldDB" id="G8QGD5"/>
<evidence type="ECO:0000313" key="2">
    <source>
        <dbReference type="Proteomes" id="UP000005633"/>
    </source>
</evidence>
<reference evidence="1 2" key="1">
    <citation type="journal article" date="2012" name="J. Bacteriol.">
        <title>Complete genome sequence of the anaerobic perchlorate-reducing bacterium Azospira suillum strain PS.</title>
        <authorList>
            <person name="Byrne-Bailey K.G."/>
            <person name="Coates J.D."/>
        </authorList>
    </citation>
    <scope>NUCLEOTIDE SEQUENCE [LARGE SCALE GENOMIC DNA]</scope>
    <source>
        <strain evidence="2">ATCC BAA-33 / DSM 13638 / PS</strain>
    </source>
</reference>
<dbReference type="EMBL" id="CP003153">
    <property type="protein sequence ID" value="AEV27253.1"/>
    <property type="molecule type" value="Genomic_DNA"/>
</dbReference>
<dbReference type="KEGG" id="dsu:Dsui_2917"/>
<accession>G8QGD5</accession>
<protein>
    <submittedName>
        <fullName evidence="1">Uncharacterized protein</fullName>
    </submittedName>
</protein>